<dbReference type="SUPFAM" id="SSF52540">
    <property type="entry name" value="P-loop containing nucleoside triphosphate hydrolases"/>
    <property type="match status" value="1"/>
</dbReference>
<reference evidence="1 2" key="1">
    <citation type="submission" date="2021-01" db="EMBL/GenBank/DDBJ databases">
        <title>Whole genome shotgun sequence of Planobispora longispora NBRC 13918.</title>
        <authorList>
            <person name="Komaki H."/>
            <person name="Tamura T."/>
        </authorList>
    </citation>
    <scope>NUCLEOTIDE SEQUENCE [LARGE SCALE GENOMIC DNA]</scope>
    <source>
        <strain evidence="1 2">NBRC 13918</strain>
    </source>
</reference>
<dbReference type="EMBL" id="BOOH01000073">
    <property type="protein sequence ID" value="GIH81306.1"/>
    <property type="molecule type" value="Genomic_DNA"/>
</dbReference>
<evidence type="ECO:0000313" key="1">
    <source>
        <dbReference type="EMBL" id="GIH81306.1"/>
    </source>
</evidence>
<dbReference type="InterPro" id="IPR027417">
    <property type="entry name" value="P-loop_NTPase"/>
</dbReference>
<dbReference type="Proteomes" id="UP000616724">
    <property type="component" value="Unassembled WGS sequence"/>
</dbReference>
<dbReference type="RefSeq" id="WP_203895704.1">
    <property type="nucleotide sequence ID" value="NZ_BOOH01000073.1"/>
</dbReference>
<proteinExistence type="predicted"/>
<name>A0A8J3RWC8_9ACTN</name>
<sequence>MADTISFPDLAATVRVLPPSCGPVRVVAVDGPGGSGKTTFAGRLARALGCRVVHSDDFPVPWDEPPEAWFARVEEQVLVPLAAGGPGGYRRYDWVRGVFAEWVEVPVAPVLLMEGVSTARRTAPLAYAVWVEAPRELRLARALARDGAALEPQWHAWMRAEDEWFAADGTRSRADLLVDGAAVPGEFVAL</sequence>
<dbReference type="AlphaFoldDB" id="A0A8J3RWC8"/>
<gene>
    <name evidence="1" type="ORF">Plo01_77350</name>
</gene>
<keyword evidence="2" id="KW-1185">Reference proteome</keyword>
<accession>A0A8J3RWC8</accession>
<comment type="caution">
    <text evidence="1">The sequence shown here is derived from an EMBL/GenBank/DDBJ whole genome shotgun (WGS) entry which is preliminary data.</text>
</comment>
<evidence type="ECO:0000313" key="2">
    <source>
        <dbReference type="Proteomes" id="UP000616724"/>
    </source>
</evidence>
<protein>
    <recommendedName>
        <fullName evidence="3">(d)CMP kinase</fullName>
    </recommendedName>
</protein>
<dbReference type="Gene3D" id="3.40.50.300">
    <property type="entry name" value="P-loop containing nucleotide triphosphate hydrolases"/>
    <property type="match status" value="1"/>
</dbReference>
<organism evidence="1 2">
    <name type="scientific">Planobispora longispora</name>
    <dbReference type="NCBI Taxonomy" id="28887"/>
    <lineage>
        <taxon>Bacteria</taxon>
        <taxon>Bacillati</taxon>
        <taxon>Actinomycetota</taxon>
        <taxon>Actinomycetes</taxon>
        <taxon>Streptosporangiales</taxon>
        <taxon>Streptosporangiaceae</taxon>
        <taxon>Planobispora</taxon>
    </lineage>
</organism>
<evidence type="ECO:0008006" key="3">
    <source>
        <dbReference type="Google" id="ProtNLM"/>
    </source>
</evidence>